<name>A0A7V7NY21_9VIBR</name>
<dbReference type="EMBL" id="VZPX01000001">
    <property type="protein sequence ID" value="KAB0483320.1"/>
    <property type="molecule type" value="Genomic_DNA"/>
</dbReference>
<sequence length="322" mass="36442">MSHSLSSQTHSTKPAKASNVSPLHPSGSTTMKVVPLSVVIHWSESSRLQTGEEFEFEIFEAIALKAALDNPLGGYDKTEVTVKFEGGHQHRCRVDLGCGGNECGFADHCFRVLEYALSLEKSDPSHWYFTHAQGRELLALLKTYQLNRHTVALSRSQVLARTRLAKAQQEAEEQAKAKQRKAAHQQQVEREKAFRASLSIPDWAQGVIVATYTVFDEESSDPYGDDYRFNTEKTIVLAWSKHTRRLFPELRKACLNHEDTTFLADKTQSSEHRENYSMGAGTYLTNKDFIRCGWSVRKVRFWREDCKAVYVPQGELAQAVQA</sequence>
<reference evidence="4 5" key="1">
    <citation type="submission" date="2019-09" db="EMBL/GenBank/DDBJ databases">
        <title>Draft genome sequences of 48 bacterial type strains from the CCUG.</title>
        <authorList>
            <person name="Tunovic T."/>
            <person name="Pineiro-Iglesias B."/>
            <person name="Unosson C."/>
            <person name="Inganas E."/>
            <person name="Ohlen M."/>
            <person name="Cardew S."/>
            <person name="Jensie-Markopoulos S."/>
            <person name="Salva-Serra F."/>
            <person name="Jaen-Luchoro D."/>
            <person name="Karlsson R."/>
            <person name="Svensson-Stadler L."/>
            <person name="Chun J."/>
            <person name="Moore E."/>
        </authorList>
    </citation>
    <scope>NUCLEOTIDE SEQUENCE [LARGE SCALE GENOMIC DNA]</scope>
    <source>
        <strain evidence="4 5">CCUG 48643</strain>
    </source>
</reference>
<feature type="domain" description="Large polyvalent protein associated" evidence="3">
    <location>
        <begin position="36"/>
        <end position="120"/>
    </location>
</feature>
<gene>
    <name evidence="4" type="ORF">F7Q91_00725</name>
</gene>
<evidence type="ECO:0000313" key="4">
    <source>
        <dbReference type="EMBL" id="KAB0483320.1"/>
    </source>
</evidence>
<evidence type="ECO:0000313" key="5">
    <source>
        <dbReference type="Proteomes" id="UP000423756"/>
    </source>
</evidence>
<dbReference type="InterPro" id="IPR041045">
    <property type="entry name" value="LPD25"/>
</dbReference>
<protein>
    <recommendedName>
        <fullName evidence="3">Large polyvalent protein associated domain-containing protein</fullName>
    </recommendedName>
</protein>
<proteinExistence type="predicted"/>
<dbReference type="Pfam" id="PF18840">
    <property type="entry name" value="LPD25"/>
    <property type="match status" value="1"/>
</dbReference>
<dbReference type="RefSeq" id="WP_137406154.1">
    <property type="nucleotide sequence ID" value="NZ_AP025466.1"/>
</dbReference>
<dbReference type="GeneID" id="77344235"/>
<feature type="coiled-coil region" evidence="1">
    <location>
        <begin position="161"/>
        <end position="188"/>
    </location>
</feature>
<keyword evidence="1" id="KW-0175">Coiled coil</keyword>
<dbReference type="AlphaFoldDB" id="A0A7V7NY21"/>
<evidence type="ECO:0000256" key="1">
    <source>
        <dbReference type="SAM" id="Coils"/>
    </source>
</evidence>
<feature type="region of interest" description="Disordered" evidence="2">
    <location>
        <begin position="1"/>
        <end position="27"/>
    </location>
</feature>
<organism evidence="4 5">
    <name type="scientific">Vibrio chagasii</name>
    <dbReference type="NCBI Taxonomy" id="170679"/>
    <lineage>
        <taxon>Bacteria</taxon>
        <taxon>Pseudomonadati</taxon>
        <taxon>Pseudomonadota</taxon>
        <taxon>Gammaproteobacteria</taxon>
        <taxon>Vibrionales</taxon>
        <taxon>Vibrionaceae</taxon>
        <taxon>Vibrio</taxon>
    </lineage>
</organism>
<dbReference type="Proteomes" id="UP000423756">
    <property type="component" value="Unassembled WGS sequence"/>
</dbReference>
<evidence type="ECO:0000256" key="2">
    <source>
        <dbReference type="SAM" id="MobiDB-lite"/>
    </source>
</evidence>
<evidence type="ECO:0000259" key="3">
    <source>
        <dbReference type="Pfam" id="PF18840"/>
    </source>
</evidence>
<accession>A0A7V7NY21</accession>
<comment type="caution">
    <text evidence="4">The sequence shown here is derived from an EMBL/GenBank/DDBJ whole genome shotgun (WGS) entry which is preliminary data.</text>
</comment>